<sequence>MKLLEAENIYKTYRIGQVDIHALQGVSVDIDAGEFIAIMGPSGSGKSTLMHLLGFLDTPDKGVIRLLDKNVTMLKEEEYAFLRNRVTGFVFQQFNLMTRSTALENVALPLIYSRNQTEEIKKPLEMLKQVGLEDRIQHRPNELSGGQQQRVAIARALVNQPLMILADEPTGNLDSKSGNEILAIFKHLNEKGMTIVMVTHDEKVGAVAERIIRMQDGKIIADERKSNPKQPLIAPSEIFPENEVKNKKYSLKEFQEHFKQAYRMIMSNKLRSALSILGVLIGVACVITILALGRGARQSITEQLSRLGSNLLSVRPGSTKVHGTAEEAATRFTNEDARAIQETISGVKRISPQVTGQGQAVYGNKNWSTAVLGVTPAYASMKNQEPAMGRFFTEEENLSRRRVALIGKTVQRELFGEESPIGKTIKINRINFQVIGLLPSLGGGGWHDQDDVVVIPLMTAMKRVQGKDFFDQIDVEIETLKQMPEAQEAITSLLIRRHRLTPDRYDSFNVRNFADIQAALTSTTKTISILLGCVAAISLLVGGIGIMNVMLVSVKERTREIGLRKAIGATPRDILMQFLVEAVVITFLGGLIGIFLALGLSWLIAAIAGWKMIISLDAFLLAFLFSAGVGIIFGLWPAKQAASLDPIEALRYE</sequence>
<dbReference type="GO" id="GO:0046677">
    <property type="term" value="P:response to antibiotic"/>
    <property type="evidence" value="ECO:0007669"/>
    <property type="project" value="UniProtKB-KW"/>
</dbReference>
<dbReference type="InterPro" id="IPR050250">
    <property type="entry name" value="Macrolide_Exporter_MacB"/>
</dbReference>
<protein>
    <submittedName>
        <fullName evidence="15">MacB family efflux pump subunit</fullName>
    </submittedName>
</protein>
<keyword evidence="2" id="KW-0813">Transport</keyword>
<gene>
    <name evidence="15" type="ORF">A3G33_00140</name>
</gene>
<evidence type="ECO:0000256" key="9">
    <source>
        <dbReference type="ARBA" id="ARBA00023136"/>
    </source>
</evidence>
<dbReference type="PANTHER" id="PTHR30572:SF4">
    <property type="entry name" value="ABC TRANSPORTER PERMEASE YTRF"/>
    <property type="match status" value="1"/>
</dbReference>
<dbReference type="Pfam" id="PF00005">
    <property type="entry name" value="ABC_tran"/>
    <property type="match status" value="1"/>
</dbReference>
<dbReference type="GO" id="GO:0005886">
    <property type="term" value="C:plasma membrane"/>
    <property type="evidence" value="ECO:0007669"/>
    <property type="project" value="UniProtKB-SubCell"/>
</dbReference>
<dbReference type="FunFam" id="3.40.50.300:FF:000032">
    <property type="entry name" value="Export ABC transporter ATP-binding protein"/>
    <property type="match status" value="1"/>
</dbReference>
<dbReference type="Gene3D" id="3.40.50.300">
    <property type="entry name" value="P-loop containing nucleotide triphosphate hydrolases"/>
    <property type="match status" value="1"/>
</dbReference>
<evidence type="ECO:0000256" key="1">
    <source>
        <dbReference type="ARBA" id="ARBA00004429"/>
    </source>
</evidence>
<evidence type="ECO:0000256" key="8">
    <source>
        <dbReference type="ARBA" id="ARBA00022989"/>
    </source>
</evidence>
<keyword evidence="6" id="KW-0547">Nucleotide-binding</keyword>
<evidence type="ECO:0000256" key="4">
    <source>
        <dbReference type="ARBA" id="ARBA00022519"/>
    </source>
</evidence>
<proteinExistence type="inferred from homology"/>
<evidence type="ECO:0000256" key="7">
    <source>
        <dbReference type="ARBA" id="ARBA00022840"/>
    </source>
</evidence>
<dbReference type="PANTHER" id="PTHR30572">
    <property type="entry name" value="MEMBRANE COMPONENT OF TRANSPORTER-RELATED"/>
    <property type="match status" value="1"/>
</dbReference>
<evidence type="ECO:0000313" key="16">
    <source>
        <dbReference type="Proteomes" id="UP000178187"/>
    </source>
</evidence>
<keyword evidence="4" id="KW-0997">Cell inner membrane</keyword>
<evidence type="ECO:0000256" key="12">
    <source>
        <dbReference type="ARBA" id="ARBA00038388"/>
    </source>
</evidence>
<feature type="transmembrane region" description="Helical" evidence="13">
    <location>
        <begin position="613"/>
        <end position="636"/>
    </location>
</feature>
<keyword evidence="5 13" id="KW-0812">Transmembrane</keyword>
<dbReference type="PROSITE" id="PS50893">
    <property type="entry name" value="ABC_TRANSPORTER_2"/>
    <property type="match status" value="1"/>
</dbReference>
<dbReference type="InterPro" id="IPR003838">
    <property type="entry name" value="ABC3_permease_C"/>
</dbReference>
<dbReference type="InterPro" id="IPR017911">
    <property type="entry name" value="MacB-like_ATP-bd"/>
</dbReference>
<dbReference type="EMBL" id="MHFR01000052">
    <property type="protein sequence ID" value="OGW96207.1"/>
    <property type="molecule type" value="Genomic_DNA"/>
</dbReference>
<evidence type="ECO:0000259" key="14">
    <source>
        <dbReference type="PROSITE" id="PS50893"/>
    </source>
</evidence>
<feature type="transmembrane region" description="Helical" evidence="13">
    <location>
        <begin position="529"/>
        <end position="554"/>
    </location>
</feature>
<dbReference type="InterPro" id="IPR017871">
    <property type="entry name" value="ABC_transporter-like_CS"/>
</dbReference>
<feature type="transmembrane region" description="Helical" evidence="13">
    <location>
        <begin position="273"/>
        <end position="293"/>
    </location>
</feature>
<reference evidence="15 16" key="1">
    <citation type="journal article" date="2016" name="Nat. Commun.">
        <title>Thousands of microbial genomes shed light on interconnected biogeochemical processes in an aquifer system.</title>
        <authorList>
            <person name="Anantharaman K."/>
            <person name="Brown C.T."/>
            <person name="Hug L.A."/>
            <person name="Sharon I."/>
            <person name="Castelle C.J."/>
            <person name="Probst A.J."/>
            <person name="Thomas B.C."/>
            <person name="Singh A."/>
            <person name="Wilkins M.J."/>
            <person name="Karaoz U."/>
            <person name="Brodie E.L."/>
            <person name="Williams K.H."/>
            <person name="Hubbard S.S."/>
            <person name="Banfield J.F."/>
        </authorList>
    </citation>
    <scope>NUCLEOTIDE SEQUENCE [LARGE SCALE GENOMIC DNA]</scope>
</reference>
<dbReference type="InterPro" id="IPR003593">
    <property type="entry name" value="AAA+_ATPase"/>
</dbReference>
<dbReference type="AlphaFoldDB" id="A0A1G1KTG8"/>
<accession>A0A1G1KTG8</accession>
<evidence type="ECO:0000256" key="13">
    <source>
        <dbReference type="SAM" id="Phobius"/>
    </source>
</evidence>
<name>A0A1G1KTG8_9BACT</name>
<dbReference type="Pfam" id="PF12704">
    <property type="entry name" value="MacB_PCD"/>
    <property type="match status" value="1"/>
</dbReference>
<feature type="domain" description="ABC transporter" evidence="14">
    <location>
        <begin position="4"/>
        <end position="241"/>
    </location>
</feature>
<dbReference type="SUPFAM" id="SSF52540">
    <property type="entry name" value="P-loop containing nucleoside triphosphate hydrolases"/>
    <property type="match status" value="1"/>
</dbReference>
<dbReference type="Proteomes" id="UP000178187">
    <property type="component" value="Unassembled WGS sequence"/>
</dbReference>
<dbReference type="InterPro" id="IPR027417">
    <property type="entry name" value="P-loop_NTPase"/>
</dbReference>
<keyword evidence="10" id="KW-0046">Antibiotic resistance</keyword>
<evidence type="ECO:0000256" key="3">
    <source>
        <dbReference type="ARBA" id="ARBA00022475"/>
    </source>
</evidence>
<evidence type="ECO:0000256" key="5">
    <source>
        <dbReference type="ARBA" id="ARBA00022692"/>
    </source>
</evidence>
<dbReference type="GO" id="GO:0005524">
    <property type="term" value="F:ATP binding"/>
    <property type="evidence" value="ECO:0007669"/>
    <property type="project" value="UniProtKB-KW"/>
</dbReference>
<dbReference type="CDD" id="cd03255">
    <property type="entry name" value="ABC_MJ0796_LolCDE_FtsE"/>
    <property type="match status" value="1"/>
</dbReference>
<keyword evidence="8 13" id="KW-1133">Transmembrane helix</keyword>
<dbReference type="SMART" id="SM00382">
    <property type="entry name" value="AAA"/>
    <property type="match status" value="1"/>
</dbReference>
<evidence type="ECO:0000256" key="6">
    <source>
        <dbReference type="ARBA" id="ARBA00022741"/>
    </source>
</evidence>
<comment type="similarity">
    <text evidence="12">Belongs to the ABC transporter superfamily. Macrolide exporter (TC 3.A.1.122) family.</text>
</comment>
<dbReference type="Pfam" id="PF02687">
    <property type="entry name" value="FtsX"/>
    <property type="match status" value="1"/>
</dbReference>
<evidence type="ECO:0000256" key="10">
    <source>
        <dbReference type="ARBA" id="ARBA00023251"/>
    </source>
</evidence>
<keyword evidence="3" id="KW-1003">Cell membrane</keyword>
<keyword evidence="9 13" id="KW-0472">Membrane</keyword>
<dbReference type="PROSITE" id="PS00211">
    <property type="entry name" value="ABC_TRANSPORTER_1"/>
    <property type="match status" value="1"/>
</dbReference>
<comment type="similarity">
    <text evidence="11">Belongs to the ABC-4 integral membrane protein family.</text>
</comment>
<comment type="subcellular location">
    <subcellularLocation>
        <location evidence="1">Cell inner membrane</location>
        <topology evidence="1">Multi-pass membrane protein</topology>
    </subcellularLocation>
</comment>
<dbReference type="GO" id="GO:0098796">
    <property type="term" value="C:membrane protein complex"/>
    <property type="evidence" value="ECO:0007669"/>
    <property type="project" value="UniProtKB-ARBA"/>
</dbReference>
<feature type="transmembrane region" description="Helical" evidence="13">
    <location>
        <begin position="574"/>
        <end position="607"/>
    </location>
</feature>
<organism evidence="15 16">
    <name type="scientific">Candidatus Danuiimicrobium aquiferis</name>
    <dbReference type="NCBI Taxonomy" id="1801832"/>
    <lineage>
        <taxon>Bacteria</taxon>
        <taxon>Pseudomonadati</taxon>
        <taxon>Candidatus Omnitrophota</taxon>
        <taxon>Candidatus Danuiimicrobium</taxon>
    </lineage>
</organism>
<comment type="caution">
    <text evidence="15">The sequence shown here is derived from an EMBL/GenBank/DDBJ whole genome shotgun (WGS) entry which is preliminary data.</text>
</comment>
<dbReference type="InterPro" id="IPR003439">
    <property type="entry name" value="ABC_transporter-like_ATP-bd"/>
</dbReference>
<dbReference type="InterPro" id="IPR025857">
    <property type="entry name" value="MacB_PCD"/>
</dbReference>
<dbReference type="GO" id="GO:0016887">
    <property type="term" value="F:ATP hydrolysis activity"/>
    <property type="evidence" value="ECO:0007669"/>
    <property type="project" value="InterPro"/>
</dbReference>
<keyword evidence="7" id="KW-0067">ATP-binding</keyword>
<evidence type="ECO:0000256" key="2">
    <source>
        <dbReference type="ARBA" id="ARBA00022448"/>
    </source>
</evidence>
<dbReference type="GO" id="GO:0022857">
    <property type="term" value="F:transmembrane transporter activity"/>
    <property type="evidence" value="ECO:0007669"/>
    <property type="project" value="TreeGrafter"/>
</dbReference>
<evidence type="ECO:0000313" key="15">
    <source>
        <dbReference type="EMBL" id="OGW96207.1"/>
    </source>
</evidence>
<evidence type="ECO:0000256" key="11">
    <source>
        <dbReference type="ARBA" id="ARBA00038076"/>
    </source>
</evidence>